<dbReference type="SUPFAM" id="SSF53822">
    <property type="entry name" value="Periplasmic binding protein-like I"/>
    <property type="match status" value="1"/>
</dbReference>
<keyword evidence="3" id="KW-0804">Transcription</keyword>
<keyword evidence="1" id="KW-0805">Transcription regulation</keyword>
<dbReference type="Gene3D" id="3.40.50.2300">
    <property type="match status" value="1"/>
</dbReference>
<dbReference type="InterPro" id="IPR000843">
    <property type="entry name" value="HTH_LacI"/>
</dbReference>
<reference evidence="6" key="1">
    <citation type="journal article" date="2019" name="Int. J. Syst. Evol. Microbiol.">
        <title>The Global Catalogue of Microorganisms (GCM) 10K type strain sequencing project: providing services to taxonomists for standard genome sequencing and annotation.</title>
        <authorList>
            <consortium name="The Broad Institute Genomics Platform"/>
            <consortium name="The Broad Institute Genome Sequencing Center for Infectious Disease"/>
            <person name="Wu L."/>
            <person name="Ma J."/>
        </authorList>
    </citation>
    <scope>NUCLEOTIDE SEQUENCE [LARGE SCALE GENOMIC DNA]</scope>
    <source>
        <strain evidence="6">JCM 18198</strain>
    </source>
</reference>
<gene>
    <name evidence="5" type="ORF">GCM10023230_07460</name>
</gene>
<evidence type="ECO:0000313" key="5">
    <source>
        <dbReference type="EMBL" id="GAA4760985.1"/>
    </source>
</evidence>
<dbReference type="Pfam" id="PF00356">
    <property type="entry name" value="LacI"/>
    <property type="match status" value="1"/>
</dbReference>
<organism evidence="5 6">
    <name type="scientific">Flavobacterium hankyongi</name>
    <dbReference type="NCBI Taxonomy" id="1176532"/>
    <lineage>
        <taxon>Bacteria</taxon>
        <taxon>Pseudomonadati</taxon>
        <taxon>Bacteroidota</taxon>
        <taxon>Flavobacteriia</taxon>
        <taxon>Flavobacteriales</taxon>
        <taxon>Flavobacteriaceae</taxon>
        <taxon>Flavobacterium</taxon>
    </lineage>
</organism>
<dbReference type="Proteomes" id="UP001500141">
    <property type="component" value="Unassembled WGS sequence"/>
</dbReference>
<dbReference type="Gene3D" id="1.10.260.40">
    <property type="entry name" value="lambda repressor-like DNA-binding domains"/>
    <property type="match status" value="1"/>
</dbReference>
<keyword evidence="6" id="KW-1185">Reference proteome</keyword>
<dbReference type="Pfam" id="PF00532">
    <property type="entry name" value="Peripla_BP_1"/>
    <property type="match status" value="1"/>
</dbReference>
<dbReference type="PROSITE" id="PS50932">
    <property type="entry name" value="HTH_LACI_2"/>
    <property type="match status" value="1"/>
</dbReference>
<dbReference type="PANTHER" id="PTHR30146:SF109">
    <property type="entry name" value="HTH-TYPE TRANSCRIPTIONAL REGULATOR GALS"/>
    <property type="match status" value="1"/>
</dbReference>
<protein>
    <recommendedName>
        <fullName evidence="4">HTH lacI-type domain-containing protein</fullName>
    </recommendedName>
</protein>
<keyword evidence="2" id="KW-0238">DNA-binding</keyword>
<feature type="domain" description="HTH lacI-type" evidence="4">
    <location>
        <begin position="2"/>
        <end position="56"/>
    </location>
</feature>
<name>A0ABP8ZN28_9FLAO</name>
<evidence type="ECO:0000313" key="6">
    <source>
        <dbReference type="Proteomes" id="UP001500141"/>
    </source>
</evidence>
<dbReference type="InterPro" id="IPR010982">
    <property type="entry name" value="Lambda_DNA-bd_dom_sf"/>
</dbReference>
<evidence type="ECO:0000256" key="1">
    <source>
        <dbReference type="ARBA" id="ARBA00023015"/>
    </source>
</evidence>
<sequence length="172" mass="19634">MITLKKIAHVTGYSVSTISKALNGRNDISEEAKKTILDFAKKNQYVPNKNAIALRRCKSNNIAVILPQINHKFYSEALSNMQRIASKKGYRIMLFQSFEERAKEIECLNEVKDGSVDGVIILSVNENQNFINTYRMLHSIPVQFIQISENQPLTILNENCISDFKNLLKKIN</sequence>
<evidence type="ECO:0000256" key="3">
    <source>
        <dbReference type="ARBA" id="ARBA00023163"/>
    </source>
</evidence>
<dbReference type="SUPFAM" id="SSF47413">
    <property type="entry name" value="lambda repressor-like DNA-binding domains"/>
    <property type="match status" value="1"/>
</dbReference>
<dbReference type="RefSeq" id="WP_264544083.1">
    <property type="nucleotide sequence ID" value="NZ_BAABIP010000007.1"/>
</dbReference>
<dbReference type="InterPro" id="IPR028082">
    <property type="entry name" value="Peripla_BP_I"/>
</dbReference>
<proteinExistence type="predicted"/>
<comment type="caution">
    <text evidence="5">The sequence shown here is derived from an EMBL/GenBank/DDBJ whole genome shotgun (WGS) entry which is preliminary data.</text>
</comment>
<accession>A0ABP8ZN28</accession>
<dbReference type="SMART" id="SM00354">
    <property type="entry name" value="HTH_LACI"/>
    <property type="match status" value="1"/>
</dbReference>
<dbReference type="EMBL" id="BAABIP010000007">
    <property type="protein sequence ID" value="GAA4760985.1"/>
    <property type="molecule type" value="Genomic_DNA"/>
</dbReference>
<dbReference type="PANTHER" id="PTHR30146">
    <property type="entry name" value="LACI-RELATED TRANSCRIPTIONAL REPRESSOR"/>
    <property type="match status" value="1"/>
</dbReference>
<dbReference type="CDD" id="cd01392">
    <property type="entry name" value="HTH_LacI"/>
    <property type="match status" value="1"/>
</dbReference>
<evidence type="ECO:0000256" key="2">
    <source>
        <dbReference type="ARBA" id="ARBA00023125"/>
    </source>
</evidence>
<dbReference type="InterPro" id="IPR001761">
    <property type="entry name" value="Peripla_BP/Lac1_sug-bd_dom"/>
</dbReference>
<evidence type="ECO:0000259" key="4">
    <source>
        <dbReference type="PROSITE" id="PS50932"/>
    </source>
</evidence>